<keyword evidence="3" id="KW-1133">Transmembrane helix</keyword>
<evidence type="ECO:0000313" key="8">
    <source>
        <dbReference type="Proteomes" id="UP000441333"/>
    </source>
</evidence>
<sequence>MGLIVFFVVLVLLIRTPWAQNFIKSKALNYVSSKTDTKIDIESLFLTFDGDIKITGLYLEDLQQDTLIYSRSLEANLAIIPLITGESFGIDGLDWEGVRAHVWRKDSIQGYNFNFLIDAFASQDTTTVEVETDTTSTNMKFMLRDLDLKDFELSFNDDLIGIQSSAKFDELFLDLKTMDLDAMLFEAPEASITNAKIEVLQSESKTVDNDTTSSTLPRFLVEEFALKNVNVHYNSSTADLNLKTNIHNFLAEDTEINLDTNLITLEDIALSNSSVNLELTQVASTTAPETSEKFEWPDYDISVDQVNLENNNIAYFVNGNRSKKGVFNANALDFKNLTLIANTVYMNKGGVGLNVEKGQFQERSGLNLKHLMMQAKLGAKKLSLGNLDIALNKDRLVGHLEMQYPEINALMERPEKSKLDVQLSKINFDFNDIFLFQPDLRANEYMAALSKKQLSGNAKANGYISDIHIPSLNLQWGDSTKLSATGRIKNATNTDSLKYNLPSYKIKTYKPDIERFVAIEDSTVNIPNSIFLSGNIEGSLNGVSTNSTLATDQGFASIDGSFDDFENIKFNTEIAVEEYELNKLLNDPKFGTLTAHVSANGGGKTVNNLNALATVFINDFSYNNYEISELEINGDIKNGEGVITSIYKDEFIDIDLNAYVILDSIAPEVTADLILAGANLQKLGLTNQNIKTAFNLNFDFKGDASTFDAYALMNEGVVVYDNESFLLGELKAIAHLKPDTTSVVVENKIINVDLQSNASPTVFSKALEHHITSYFYRDSRTDVLDTLQNPVKIKLKARLANSDVINEAFLVNLEDMDTINVEMDFNEKERKLLAHVDAPHINYSQKIIDSLSFTMVTDADKFDFNLGFSEISAGPLLLPKSIITGEQINNELHLDLNASYKGEELSDVRATITGTRDSLNFHVLPEKLLLNKELWSTPQDNAVIYYPDRITFNNFSFSKNNQSVGFTDKLPEIKKDHIAMTYENFKLTEIFNYLNPEKPIAKGDLNGLLVLEDPLNNLGFLADLNISELEIKNMNMGTLSLQGKSQGANNYSVESTLSGGDIDLNLNGNYKTQNNIANLDIDINLNQFNMHALEGLTDGEVMETDGYFKGNFKISGTTEAPKYDGTINFNQAKFRVTKLNTAFALIDETLKIDNTGIYFTDFEVQDENNNAFDIAGNIGTDSFINPTFDLSLNAENFQILNATKDDNDMLYGKIVFDADAKITGDLEIPKIDLRLNVDSETDVTYIMPASSVDEESREGVVRFVNRKDPDAILTETNEQTTTLTGFNISSYLVVGDNATFNIIIDEQTNDNFKVYGQGEFDFTMRPNGQMNLSGVYNVSGGHYEMSLYNLVNRRFELAPESRVTWSGNPFDAEMDVSAIYDVETSASGLMASAASGIDLKEKGRYQQVLPFLVYLNIDGELTAPEISFKLDMPEDEQGAISGQVYGRVQQINQEPDALNKQVFSLLVLNRFYPDSNSDGSEGGFSAIARDNLTSALSDQLNVFSDKLLGNSGFDLDFGLNSFTDYQGDSPQDRTNLDIAAQKKLFHDRLIVKVGSEVEVQGHSDGRESTPLIGNVNLEYLLTKDGRYKLRGFRKNEYENIIEGQTIATGLALAFTQEFNKYRELWDAMFKATKEEKEVKKAQKEEEEEEENLEDKNETKNKD</sequence>
<dbReference type="EMBL" id="WAAT01000037">
    <property type="protein sequence ID" value="KAB1068477.1"/>
    <property type="molecule type" value="Genomic_DNA"/>
</dbReference>
<accession>A0A6N6ME53</accession>
<evidence type="ECO:0000313" key="7">
    <source>
        <dbReference type="EMBL" id="KAB1068477.1"/>
    </source>
</evidence>
<evidence type="ECO:0000256" key="2">
    <source>
        <dbReference type="ARBA" id="ARBA00022692"/>
    </source>
</evidence>
<evidence type="ECO:0000256" key="1">
    <source>
        <dbReference type="ARBA" id="ARBA00004167"/>
    </source>
</evidence>
<comment type="subcellular location">
    <subcellularLocation>
        <location evidence="1">Membrane</location>
        <topology evidence="1">Single-pass membrane protein</topology>
    </subcellularLocation>
</comment>
<evidence type="ECO:0000259" key="6">
    <source>
        <dbReference type="Pfam" id="PF04357"/>
    </source>
</evidence>
<proteinExistence type="predicted"/>
<feature type="domain" description="Translocation and assembly module TamB C-terminal" evidence="6">
    <location>
        <begin position="1162"/>
        <end position="1618"/>
    </location>
</feature>
<keyword evidence="8" id="KW-1185">Reference proteome</keyword>
<dbReference type="Proteomes" id="UP000441333">
    <property type="component" value="Unassembled WGS sequence"/>
</dbReference>
<gene>
    <name evidence="7" type="ORF">F6U93_06370</name>
</gene>
<organism evidence="7 8">
    <name type="scientific">Pseudotamlana haliotis</name>
    <dbReference type="NCBI Taxonomy" id="2614804"/>
    <lineage>
        <taxon>Bacteria</taxon>
        <taxon>Pseudomonadati</taxon>
        <taxon>Bacteroidota</taxon>
        <taxon>Flavobacteriia</taxon>
        <taxon>Flavobacteriales</taxon>
        <taxon>Flavobacteriaceae</taxon>
        <taxon>Pseudotamlana</taxon>
    </lineage>
</organism>
<dbReference type="InterPro" id="IPR007452">
    <property type="entry name" value="TamB_C"/>
</dbReference>
<feature type="region of interest" description="Disordered" evidence="5">
    <location>
        <begin position="1635"/>
        <end position="1662"/>
    </location>
</feature>
<keyword evidence="2" id="KW-0812">Transmembrane</keyword>
<dbReference type="Pfam" id="PF04357">
    <property type="entry name" value="TamB"/>
    <property type="match status" value="1"/>
</dbReference>
<evidence type="ECO:0000256" key="4">
    <source>
        <dbReference type="ARBA" id="ARBA00023136"/>
    </source>
</evidence>
<feature type="compositionally biased region" description="Basic and acidic residues" evidence="5">
    <location>
        <begin position="1653"/>
        <end position="1662"/>
    </location>
</feature>
<dbReference type="GO" id="GO:0009306">
    <property type="term" value="P:protein secretion"/>
    <property type="evidence" value="ECO:0007669"/>
    <property type="project" value="InterPro"/>
</dbReference>
<dbReference type="GO" id="GO:0005886">
    <property type="term" value="C:plasma membrane"/>
    <property type="evidence" value="ECO:0007669"/>
    <property type="project" value="InterPro"/>
</dbReference>
<protein>
    <submittedName>
        <fullName evidence="7">Translocation/assembly module TamB</fullName>
    </submittedName>
</protein>
<evidence type="ECO:0000256" key="5">
    <source>
        <dbReference type="SAM" id="MobiDB-lite"/>
    </source>
</evidence>
<comment type="caution">
    <text evidence="7">The sequence shown here is derived from an EMBL/GenBank/DDBJ whole genome shotgun (WGS) entry which is preliminary data.</text>
</comment>
<evidence type="ECO:0000256" key="3">
    <source>
        <dbReference type="ARBA" id="ARBA00022989"/>
    </source>
</evidence>
<reference evidence="7 8" key="1">
    <citation type="submission" date="2019-09" db="EMBL/GenBank/DDBJ databases">
        <authorList>
            <person name="Cao W.R."/>
        </authorList>
    </citation>
    <scope>NUCLEOTIDE SEQUENCE [LARGE SCALE GENOMIC DNA]</scope>
    <source>
        <strain evidence="7 8">B1N29</strain>
    </source>
</reference>
<name>A0A6N6ME53_9FLAO</name>
<keyword evidence="4" id="KW-0472">Membrane</keyword>